<keyword evidence="9 20" id="KW-0436">Ligase</keyword>
<dbReference type="Proteomes" id="UP000537326">
    <property type="component" value="Unassembled WGS sequence"/>
</dbReference>
<evidence type="ECO:0000256" key="17">
    <source>
        <dbReference type="ARBA" id="ARBA00049161"/>
    </source>
</evidence>
<evidence type="ECO:0000256" key="14">
    <source>
        <dbReference type="ARBA" id="ARBA00022909"/>
    </source>
</evidence>
<dbReference type="Pfam" id="PF02875">
    <property type="entry name" value="Mur_ligase_C"/>
    <property type="match status" value="1"/>
</dbReference>
<feature type="domain" description="Mur ligase C-terminal" evidence="18">
    <location>
        <begin position="314"/>
        <end position="429"/>
    </location>
</feature>
<evidence type="ECO:0000259" key="19">
    <source>
        <dbReference type="Pfam" id="PF08245"/>
    </source>
</evidence>
<dbReference type="EMBL" id="JACBZI010000001">
    <property type="protein sequence ID" value="NYI10904.1"/>
    <property type="molecule type" value="Genomic_DNA"/>
</dbReference>
<dbReference type="NCBIfam" id="TIGR01499">
    <property type="entry name" value="folC"/>
    <property type="match status" value="1"/>
</dbReference>
<comment type="cofactor">
    <cofactor evidence="1">
        <name>Mg(2+)</name>
        <dbReference type="ChEBI" id="CHEBI:18420"/>
    </cofactor>
</comment>
<reference evidence="20 21" key="1">
    <citation type="submission" date="2020-07" db="EMBL/GenBank/DDBJ databases">
        <title>Sequencing the genomes of 1000 actinobacteria strains.</title>
        <authorList>
            <person name="Klenk H.-P."/>
        </authorList>
    </citation>
    <scope>NUCLEOTIDE SEQUENCE [LARGE SCALE GENOMIC DNA]</scope>
    <source>
        <strain evidence="20 21">DSM 18248</strain>
    </source>
</reference>
<comment type="caution">
    <text evidence="20">The sequence shown here is derived from an EMBL/GenBank/DDBJ whole genome shotgun (WGS) entry which is preliminary data.</text>
</comment>
<comment type="pathway">
    <text evidence="3">Cofactor biosynthesis; tetrahydrofolylpolyglutamate biosynthesis.</text>
</comment>
<evidence type="ECO:0000256" key="15">
    <source>
        <dbReference type="ARBA" id="ARBA00030592"/>
    </source>
</evidence>
<evidence type="ECO:0000256" key="4">
    <source>
        <dbReference type="ARBA" id="ARBA00008276"/>
    </source>
</evidence>
<dbReference type="GO" id="GO:0046872">
    <property type="term" value="F:metal ion binding"/>
    <property type="evidence" value="ECO:0007669"/>
    <property type="project" value="UniProtKB-KW"/>
</dbReference>
<evidence type="ECO:0000313" key="20">
    <source>
        <dbReference type="EMBL" id="NYI10904.1"/>
    </source>
</evidence>
<evidence type="ECO:0000256" key="7">
    <source>
        <dbReference type="ARBA" id="ARBA00013025"/>
    </source>
</evidence>
<evidence type="ECO:0000256" key="2">
    <source>
        <dbReference type="ARBA" id="ARBA00004799"/>
    </source>
</evidence>
<dbReference type="RefSeq" id="WP_179531667.1">
    <property type="nucleotide sequence ID" value="NZ_BAAAPP010000005.1"/>
</dbReference>
<dbReference type="GO" id="GO:0005737">
    <property type="term" value="C:cytoplasm"/>
    <property type="evidence" value="ECO:0007669"/>
    <property type="project" value="TreeGrafter"/>
</dbReference>
<keyword evidence="12" id="KW-0067">ATP-binding</keyword>
<protein>
    <recommendedName>
        <fullName evidence="8">Dihydrofolate synthase/folylpolyglutamate synthase</fullName>
        <ecNumber evidence="6">6.3.2.12</ecNumber>
        <ecNumber evidence="7">6.3.2.17</ecNumber>
    </recommendedName>
    <alternativeName>
        <fullName evidence="15">Tetrahydrofolylpolyglutamate synthase</fullName>
    </alternativeName>
</protein>
<evidence type="ECO:0000256" key="1">
    <source>
        <dbReference type="ARBA" id="ARBA00001946"/>
    </source>
</evidence>
<keyword evidence="21" id="KW-1185">Reference proteome</keyword>
<evidence type="ECO:0000256" key="9">
    <source>
        <dbReference type="ARBA" id="ARBA00022598"/>
    </source>
</evidence>
<dbReference type="InterPro" id="IPR036615">
    <property type="entry name" value="Mur_ligase_C_dom_sf"/>
</dbReference>
<dbReference type="PANTHER" id="PTHR11136:SF0">
    <property type="entry name" value="DIHYDROFOLATE SYNTHETASE-RELATED"/>
    <property type="match status" value="1"/>
</dbReference>
<keyword evidence="11" id="KW-0547">Nucleotide-binding</keyword>
<comment type="pathway">
    <text evidence="2">Cofactor biosynthesis; tetrahydrofolate biosynthesis; 7,8-dihydrofolate from 2-amino-4-hydroxy-6-hydroxymethyl-7,8-dihydropteridine diphosphate and 4-aminobenzoate: step 2/2.</text>
</comment>
<dbReference type="PROSITE" id="PS01012">
    <property type="entry name" value="FOLYLPOLYGLU_SYNT_2"/>
    <property type="match status" value="1"/>
</dbReference>
<sequence>MSEPPVTSPSSPRLAKSMAEVEDALLSRWPETRLEPSLDRIRAFTELLGEPQRAYRAVHLTGTNGKTSTSRMVDALLRALELRTGRFTSPHVERMNERISVDGEPLDDEAFVRAFNDIAPYTHMVDDDQPHPLSFFETVVGMAYAAFADAPVDVAVVEVGMGGSWDATNVIDADVAVVLPIAVDHAKYLGGTPEAIASEKSGIIKAGSVVVSAAQDPGVDAVLVARVAEVGATLLREGVDFGVSARNPAVGGQIVTLEGLRGRYEDVFLPLYGAHQAQNAAIALATVESLVGGSEPLDGELVAAAFADVTSPARLEIVRRSPTVILDAAHNPHGAAAAAAALEDSFTFDPLVGVLGVMADKDAEGLLVALEPVLAHVVVTQCSTDRAMRAETLAETAIDVFGEERVTVVPRLADAIEAAATLAEAGESVSASIGAGAVLVTGSVVTAGEARTLLTRNRRQPGTGARP</sequence>
<dbReference type="InterPro" id="IPR004101">
    <property type="entry name" value="Mur_ligase_C"/>
</dbReference>
<comment type="subunit">
    <text evidence="5">Monomer.</text>
</comment>
<dbReference type="EC" id="6.3.2.17" evidence="7"/>
<dbReference type="EC" id="6.3.2.12" evidence="6"/>
<dbReference type="GO" id="GO:0046656">
    <property type="term" value="P:folic acid biosynthetic process"/>
    <property type="evidence" value="ECO:0007669"/>
    <property type="project" value="UniProtKB-KW"/>
</dbReference>
<dbReference type="InterPro" id="IPR036565">
    <property type="entry name" value="Mur-like_cat_sf"/>
</dbReference>
<accession>A0A7Y9YFT3</accession>
<comment type="similarity">
    <text evidence="4">Belongs to the folylpolyglutamate synthase family.</text>
</comment>
<dbReference type="AlphaFoldDB" id="A0A7Y9YFT3"/>
<evidence type="ECO:0000256" key="8">
    <source>
        <dbReference type="ARBA" id="ARBA00019357"/>
    </source>
</evidence>
<evidence type="ECO:0000256" key="10">
    <source>
        <dbReference type="ARBA" id="ARBA00022723"/>
    </source>
</evidence>
<dbReference type="PIRSF" id="PIRSF001563">
    <property type="entry name" value="Folylpolyglu_synth"/>
    <property type="match status" value="1"/>
</dbReference>
<evidence type="ECO:0000256" key="13">
    <source>
        <dbReference type="ARBA" id="ARBA00022842"/>
    </source>
</evidence>
<evidence type="ECO:0000313" key="21">
    <source>
        <dbReference type="Proteomes" id="UP000537326"/>
    </source>
</evidence>
<evidence type="ECO:0000256" key="5">
    <source>
        <dbReference type="ARBA" id="ARBA00011245"/>
    </source>
</evidence>
<evidence type="ECO:0000259" key="18">
    <source>
        <dbReference type="Pfam" id="PF02875"/>
    </source>
</evidence>
<dbReference type="FunFam" id="3.40.1190.10:FF:000004">
    <property type="entry name" value="Dihydrofolate synthase/folylpolyglutamate synthase"/>
    <property type="match status" value="1"/>
</dbReference>
<keyword evidence="10" id="KW-0479">Metal-binding</keyword>
<dbReference type="GO" id="GO:0004326">
    <property type="term" value="F:tetrahydrofolylpolyglutamate synthase activity"/>
    <property type="evidence" value="ECO:0007669"/>
    <property type="project" value="UniProtKB-EC"/>
</dbReference>
<proteinExistence type="inferred from homology"/>
<evidence type="ECO:0000256" key="16">
    <source>
        <dbReference type="ARBA" id="ARBA00047493"/>
    </source>
</evidence>
<dbReference type="InterPro" id="IPR013221">
    <property type="entry name" value="Mur_ligase_cen"/>
</dbReference>
<dbReference type="GO" id="GO:0008841">
    <property type="term" value="F:dihydrofolate synthase activity"/>
    <property type="evidence" value="ECO:0007669"/>
    <property type="project" value="UniProtKB-EC"/>
</dbReference>
<keyword evidence="13" id="KW-0460">Magnesium</keyword>
<evidence type="ECO:0000256" key="12">
    <source>
        <dbReference type="ARBA" id="ARBA00022840"/>
    </source>
</evidence>
<comment type="catalytic activity">
    <reaction evidence="17">
        <text>7,8-dihydropteroate + L-glutamate + ATP = 7,8-dihydrofolate + ADP + phosphate + H(+)</text>
        <dbReference type="Rhea" id="RHEA:23584"/>
        <dbReference type="ChEBI" id="CHEBI:15378"/>
        <dbReference type="ChEBI" id="CHEBI:17839"/>
        <dbReference type="ChEBI" id="CHEBI:29985"/>
        <dbReference type="ChEBI" id="CHEBI:30616"/>
        <dbReference type="ChEBI" id="CHEBI:43474"/>
        <dbReference type="ChEBI" id="CHEBI:57451"/>
        <dbReference type="ChEBI" id="CHEBI:456216"/>
        <dbReference type="EC" id="6.3.2.12"/>
    </reaction>
</comment>
<dbReference type="SUPFAM" id="SSF53623">
    <property type="entry name" value="MurD-like peptide ligases, catalytic domain"/>
    <property type="match status" value="1"/>
</dbReference>
<evidence type="ECO:0000256" key="11">
    <source>
        <dbReference type="ARBA" id="ARBA00022741"/>
    </source>
</evidence>
<evidence type="ECO:0000256" key="3">
    <source>
        <dbReference type="ARBA" id="ARBA00005150"/>
    </source>
</evidence>
<dbReference type="SUPFAM" id="SSF53244">
    <property type="entry name" value="MurD-like peptide ligases, peptide-binding domain"/>
    <property type="match status" value="1"/>
</dbReference>
<dbReference type="Pfam" id="PF08245">
    <property type="entry name" value="Mur_ligase_M"/>
    <property type="match status" value="1"/>
</dbReference>
<comment type="catalytic activity">
    <reaction evidence="16">
        <text>(6S)-5,6,7,8-tetrahydrofolyl-(gamma-L-Glu)(n) + L-glutamate + ATP = (6S)-5,6,7,8-tetrahydrofolyl-(gamma-L-Glu)(n+1) + ADP + phosphate + H(+)</text>
        <dbReference type="Rhea" id="RHEA:10580"/>
        <dbReference type="Rhea" id="RHEA-COMP:14738"/>
        <dbReference type="Rhea" id="RHEA-COMP:14740"/>
        <dbReference type="ChEBI" id="CHEBI:15378"/>
        <dbReference type="ChEBI" id="CHEBI:29985"/>
        <dbReference type="ChEBI" id="CHEBI:30616"/>
        <dbReference type="ChEBI" id="CHEBI:43474"/>
        <dbReference type="ChEBI" id="CHEBI:141005"/>
        <dbReference type="ChEBI" id="CHEBI:456216"/>
        <dbReference type="EC" id="6.3.2.17"/>
    </reaction>
</comment>
<dbReference type="InterPro" id="IPR018109">
    <property type="entry name" value="Folylpolyglutamate_synth_CS"/>
</dbReference>
<dbReference type="InterPro" id="IPR001645">
    <property type="entry name" value="Folylpolyglutamate_synth"/>
</dbReference>
<evidence type="ECO:0000256" key="6">
    <source>
        <dbReference type="ARBA" id="ARBA00013023"/>
    </source>
</evidence>
<feature type="domain" description="Mur ligase central" evidence="19">
    <location>
        <begin position="61"/>
        <end position="286"/>
    </location>
</feature>
<dbReference type="Gene3D" id="3.40.1190.10">
    <property type="entry name" value="Mur-like, catalytic domain"/>
    <property type="match status" value="1"/>
</dbReference>
<organism evidence="20 21">
    <name type="scientific">Nocardioides marinus</name>
    <dbReference type="NCBI Taxonomy" id="374514"/>
    <lineage>
        <taxon>Bacteria</taxon>
        <taxon>Bacillati</taxon>
        <taxon>Actinomycetota</taxon>
        <taxon>Actinomycetes</taxon>
        <taxon>Propionibacteriales</taxon>
        <taxon>Nocardioidaceae</taxon>
        <taxon>Nocardioides</taxon>
    </lineage>
</organism>
<dbReference type="PANTHER" id="PTHR11136">
    <property type="entry name" value="FOLYLPOLYGLUTAMATE SYNTHASE-RELATED"/>
    <property type="match status" value="1"/>
</dbReference>
<keyword evidence="14" id="KW-0289">Folate biosynthesis</keyword>
<name>A0A7Y9YFT3_9ACTN</name>
<dbReference type="Gene3D" id="3.90.190.20">
    <property type="entry name" value="Mur ligase, C-terminal domain"/>
    <property type="match status" value="1"/>
</dbReference>
<gene>
    <name evidence="20" type="ORF">BKA05_002419</name>
</gene>
<dbReference type="GO" id="GO:0005524">
    <property type="term" value="F:ATP binding"/>
    <property type="evidence" value="ECO:0007669"/>
    <property type="project" value="UniProtKB-KW"/>
</dbReference>